<dbReference type="GO" id="GO:0005737">
    <property type="term" value="C:cytoplasm"/>
    <property type="evidence" value="ECO:0007669"/>
    <property type="project" value="InterPro"/>
</dbReference>
<dbReference type="PANTHER" id="PTHR30602:SF12">
    <property type="entry name" value="AMINO-ACID ACETYLTRANSFERASE NAGS1, CHLOROPLASTIC-RELATED"/>
    <property type="match status" value="1"/>
</dbReference>
<gene>
    <name evidence="5" type="ORF">CCAM_LOCUS117</name>
</gene>
<feature type="domain" description="N-acetyltransferase" evidence="4">
    <location>
        <begin position="47"/>
        <end position="195"/>
    </location>
</feature>
<evidence type="ECO:0000256" key="1">
    <source>
        <dbReference type="ARBA" id="ARBA00022679"/>
    </source>
</evidence>
<dbReference type="GO" id="GO:0006526">
    <property type="term" value="P:L-arginine biosynthetic process"/>
    <property type="evidence" value="ECO:0007669"/>
    <property type="project" value="InterPro"/>
</dbReference>
<keyword evidence="6" id="KW-1185">Reference proteome</keyword>
<dbReference type="Pfam" id="PF00583">
    <property type="entry name" value="Acetyltransf_1"/>
    <property type="match status" value="1"/>
</dbReference>
<evidence type="ECO:0000259" key="4">
    <source>
        <dbReference type="PROSITE" id="PS51186"/>
    </source>
</evidence>
<evidence type="ECO:0000313" key="6">
    <source>
        <dbReference type="Proteomes" id="UP000595140"/>
    </source>
</evidence>
<dbReference type="PANTHER" id="PTHR30602">
    <property type="entry name" value="AMINO-ACID ACETYLTRANSFERASE"/>
    <property type="match status" value="1"/>
</dbReference>
<keyword evidence="1" id="KW-0808">Transferase</keyword>
<reference evidence="5 6" key="1">
    <citation type="submission" date="2018-04" db="EMBL/GenBank/DDBJ databases">
        <authorList>
            <person name="Vogel A."/>
        </authorList>
    </citation>
    <scope>NUCLEOTIDE SEQUENCE [LARGE SCALE GENOMIC DNA]</scope>
</reference>
<dbReference type="Gene3D" id="3.40.630.30">
    <property type="match status" value="1"/>
</dbReference>
<dbReference type="InterPro" id="IPR016181">
    <property type="entry name" value="Acyl_CoA_acyltransferase"/>
</dbReference>
<dbReference type="InterPro" id="IPR010167">
    <property type="entry name" value="NH2A_AcTrfase"/>
</dbReference>
<evidence type="ECO:0000313" key="5">
    <source>
        <dbReference type="EMBL" id="VFQ58341.1"/>
    </source>
</evidence>
<dbReference type="SUPFAM" id="SSF55729">
    <property type="entry name" value="Acyl-CoA N-acyltransferases (Nat)"/>
    <property type="match status" value="1"/>
</dbReference>
<dbReference type="AlphaFoldDB" id="A0A484JY78"/>
<feature type="region of interest" description="Disordered" evidence="3">
    <location>
        <begin position="1"/>
        <end position="23"/>
    </location>
</feature>
<proteinExistence type="predicted"/>
<evidence type="ECO:0000256" key="3">
    <source>
        <dbReference type="SAM" id="MobiDB-lite"/>
    </source>
</evidence>
<protein>
    <recommendedName>
        <fullName evidence="4">N-acetyltransferase domain-containing protein</fullName>
    </recommendedName>
</protein>
<organism evidence="5 6">
    <name type="scientific">Cuscuta campestris</name>
    <dbReference type="NCBI Taxonomy" id="132261"/>
    <lineage>
        <taxon>Eukaryota</taxon>
        <taxon>Viridiplantae</taxon>
        <taxon>Streptophyta</taxon>
        <taxon>Embryophyta</taxon>
        <taxon>Tracheophyta</taxon>
        <taxon>Spermatophyta</taxon>
        <taxon>Magnoliopsida</taxon>
        <taxon>eudicotyledons</taxon>
        <taxon>Gunneridae</taxon>
        <taxon>Pentapetalae</taxon>
        <taxon>asterids</taxon>
        <taxon>lamiids</taxon>
        <taxon>Solanales</taxon>
        <taxon>Convolvulaceae</taxon>
        <taxon>Cuscuteae</taxon>
        <taxon>Cuscuta</taxon>
        <taxon>Cuscuta subgen. Grammica</taxon>
        <taxon>Cuscuta sect. Cleistogrammica</taxon>
    </lineage>
</organism>
<name>A0A484JY78_9ASTE</name>
<accession>A0A484JY78</accession>
<evidence type="ECO:0000256" key="2">
    <source>
        <dbReference type="ARBA" id="ARBA00023315"/>
    </source>
</evidence>
<dbReference type="OrthoDB" id="1643041at2759"/>
<dbReference type="CDD" id="cd04301">
    <property type="entry name" value="NAT_SF"/>
    <property type="match status" value="1"/>
</dbReference>
<keyword evidence="2" id="KW-0012">Acyltransferase</keyword>
<sequence length="210" mass="23429">MGEQERAKGRPLVQPTSTAKGLKTPRSDDHLCLAVLIARMYAIRTFLDSRHLHRTSLGTLLYTFSRSTNTSSSYTLPSISLLEALESFVVVEREGQIIACAALFPFLKENCAEVASIAVSPECRGQGQGDKLLDYIEKKASSLGIQMLFLLTTRTADWFVRRGFSECSVDQIPVERRKRINLSRGSKYYMKRLQPDRSGIIRFGTASSSA</sequence>
<dbReference type="PROSITE" id="PS51186">
    <property type="entry name" value="GNAT"/>
    <property type="match status" value="1"/>
</dbReference>
<dbReference type="InterPro" id="IPR000182">
    <property type="entry name" value="GNAT_dom"/>
</dbReference>
<dbReference type="Proteomes" id="UP000595140">
    <property type="component" value="Unassembled WGS sequence"/>
</dbReference>
<dbReference type="GO" id="GO:0004042">
    <property type="term" value="F:L-glutamate N-acetyltransferase activity"/>
    <property type="evidence" value="ECO:0007669"/>
    <property type="project" value="InterPro"/>
</dbReference>
<dbReference type="EMBL" id="OOIL02000001">
    <property type="protein sequence ID" value="VFQ58341.1"/>
    <property type="molecule type" value="Genomic_DNA"/>
</dbReference>